<evidence type="ECO:0000313" key="2">
    <source>
        <dbReference type="Proteomes" id="UP000584374"/>
    </source>
</evidence>
<organism evidence="1 2">
    <name type="scientific">Saccharopolyspora phatthalungensis</name>
    <dbReference type="NCBI Taxonomy" id="664693"/>
    <lineage>
        <taxon>Bacteria</taxon>
        <taxon>Bacillati</taxon>
        <taxon>Actinomycetota</taxon>
        <taxon>Actinomycetes</taxon>
        <taxon>Pseudonocardiales</taxon>
        <taxon>Pseudonocardiaceae</taxon>
        <taxon>Saccharopolyspora</taxon>
    </lineage>
</organism>
<name>A0A840QC11_9PSEU</name>
<comment type="caution">
    <text evidence="1">The sequence shown here is derived from an EMBL/GenBank/DDBJ whole genome shotgun (WGS) entry which is preliminary data.</text>
</comment>
<protein>
    <submittedName>
        <fullName evidence="1">Uncharacterized protein</fullName>
    </submittedName>
</protein>
<dbReference type="EMBL" id="JACHIW010000001">
    <property type="protein sequence ID" value="MBB5154413.1"/>
    <property type="molecule type" value="Genomic_DNA"/>
</dbReference>
<reference evidence="1 2" key="1">
    <citation type="submission" date="2020-08" db="EMBL/GenBank/DDBJ databases">
        <title>Sequencing the genomes of 1000 actinobacteria strains.</title>
        <authorList>
            <person name="Klenk H.-P."/>
        </authorList>
    </citation>
    <scope>NUCLEOTIDE SEQUENCE [LARGE SCALE GENOMIC DNA]</scope>
    <source>
        <strain evidence="1 2">DSM 45584</strain>
    </source>
</reference>
<gene>
    <name evidence="1" type="ORF">BJ970_001947</name>
</gene>
<dbReference type="RefSeq" id="WP_184725950.1">
    <property type="nucleotide sequence ID" value="NZ_JACHIW010000001.1"/>
</dbReference>
<dbReference type="Proteomes" id="UP000584374">
    <property type="component" value="Unassembled WGS sequence"/>
</dbReference>
<sequence length="97" mass="10821">MALGGFDWFVTTQRNLAEGAQPIMHQVRLPVSTRTLQIVSEQISARRKRIGSRWRKVTPGTQAIIVPAVLRPGLQRQMAKLSGHEIGPIWVLSKPAK</sequence>
<dbReference type="AlphaFoldDB" id="A0A840QC11"/>
<evidence type="ECO:0000313" key="1">
    <source>
        <dbReference type="EMBL" id="MBB5154413.1"/>
    </source>
</evidence>
<keyword evidence="2" id="KW-1185">Reference proteome</keyword>
<proteinExistence type="predicted"/>
<accession>A0A840QC11</accession>